<proteinExistence type="inferred from homology"/>
<dbReference type="FunFam" id="3.30.559.10:FF:000008">
    <property type="entry name" value="Tryptamine hydroxycinnamoyl transferase"/>
    <property type="match status" value="1"/>
</dbReference>
<dbReference type="KEGG" id="egr:104434025"/>
<dbReference type="STRING" id="71139.A0A059DAM7"/>
<accession>A0A059DAM7</accession>
<name>A0A059DAM7_EUCGR</name>
<dbReference type="InterPro" id="IPR023213">
    <property type="entry name" value="CAT-like_dom_sf"/>
</dbReference>
<dbReference type="PANTHER" id="PTHR31642">
    <property type="entry name" value="TRICHOTHECENE 3-O-ACETYLTRANSFERASE"/>
    <property type="match status" value="1"/>
</dbReference>
<evidence type="ECO:0000256" key="2">
    <source>
        <dbReference type="ARBA" id="ARBA00022679"/>
    </source>
</evidence>
<evidence type="ECO:0000256" key="1">
    <source>
        <dbReference type="ARBA" id="ARBA00009861"/>
    </source>
</evidence>
<dbReference type="Pfam" id="PF02458">
    <property type="entry name" value="Transferase"/>
    <property type="match status" value="1"/>
</dbReference>
<protein>
    <submittedName>
        <fullName evidence="4">Uncharacterized protein</fullName>
    </submittedName>
</protein>
<comment type="similarity">
    <text evidence="1">Belongs to the plant acyltransferase family.</text>
</comment>
<sequence>MKVKIESSRIIKPCYDGPPPSTTLCIPLTPFDNANYDGQMAVIYAYHPPTPPNITIKRGLQKVLSVYREWAGRLGKNDKGDPVIFLNDKGVRFVEASVNDPLEESMPSTPSPVLLTLHPSLKDVEELVQVQLTRFSCGSLVVGFTAHHLVADGHATSNFLVAWGKACRGLEMAPLPMHDRTIFVPRDLPKFEFQHKGVEYTSKKPIEIDDDFDGSILAEEVVIHKVHFTTDFLAKLKSRASLSLNEDIRSPLDFKSDQIIVSSPTGTSNGQTQPNKMYSTFECLVAHLWRCITRARVLSEFETTQVRISVNGRMRLNPRIPNNYFGNLVLWAFPKSKVKDLLNEPISYATKVIHEAVSKVDDRYFKSFIDFASYKLKEEYLYPTENINPSPANLEVDSWLRFPFYDLDFGCGSPFMFMPSYFPIEGIMLLSPSFKGDGSIDAFIPLHKDHLERFKGNCYTL</sequence>
<keyword evidence="2" id="KW-0808">Transferase</keyword>
<dbReference type="InterPro" id="IPR050317">
    <property type="entry name" value="Plant_Fungal_Acyltransferase"/>
</dbReference>
<organism evidence="4">
    <name type="scientific">Eucalyptus grandis</name>
    <name type="common">Flooded gum</name>
    <dbReference type="NCBI Taxonomy" id="71139"/>
    <lineage>
        <taxon>Eukaryota</taxon>
        <taxon>Viridiplantae</taxon>
        <taxon>Streptophyta</taxon>
        <taxon>Embryophyta</taxon>
        <taxon>Tracheophyta</taxon>
        <taxon>Spermatophyta</taxon>
        <taxon>Magnoliopsida</taxon>
        <taxon>eudicotyledons</taxon>
        <taxon>Gunneridae</taxon>
        <taxon>Pentapetalae</taxon>
        <taxon>rosids</taxon>
        <taxon>malvids</taxon>
        <taxon>Myrtales</taxon>
        <taxon>Myrtaceae</taxon>
        <taxon>Myrtoideae</taxon>
        <taxon>Eucalypteae</taxon>
        <taxon>Eucalyptus</taxon>
    </lineage>
</organism>
<dbReference type="PANTHER" id="PTHR31642:SF13">
    <property type="entry name" value="AGMATINE HYDROXYCINNAMOYLTRANSFERASE 1"/>
    <property type="match status" value="1"/>
</dbReference>
<keyword evidence="3" id="KW-0012">Acyltransferase</keyword>
<dbReference type="Gene3D" id="3.30.559.10">
    <property type="entry name" value="Chloramphenicol acetyltransferase-like domain"/>
    <property type="match status" value="2"/>
</dbReference>
<dbReference type="EMBL" id="KK198754">
    <property type="protein sequence ID" value="KCW87436.1"/>
    <property type="molecule type" value="Genomic_DNA"/>
</dbReference>
<reference evidence="4" key="1">
    <citation type="submission" date="2013-07" db="EMBL/GenBank/DDBJ databases">
        <title>The genome of Eucalyptus grandis.</title>
        <authorList>
            <person name="Schmutz J."/>
            <person name="Hayes R."/>
            <person name="Myburg A."/>
            <person name="Tuskan G."/>
            <person name="Grattapaglia D."/>
            <person name="Rokhsar D.S."/>
        </authorList>
    </citation>
    <scope>NUCLEOTIDE SEQUENCE</scope>
    <source>
        <tissue evidence="4">Leaf extractions</tissue>
    </source>
</reference>
<evidence type="ECO:0000313" key="4">
    <source>
        <dbReference type="EMBL" id="KCW87436.1"/>
    </source>
</evidence>
<evidence type="ECO:0000256" key="3">
    <source>
        <dbReference type="ARBA" id="ARBA00023315"/>
    </source>
</evidence>
<dbReference type="AlphaFoldDB" id="A0A059DAM7"/>
<dbReference type="InParanoid" id="A0A059DAM7"/>
<dbReference type="OMA" id="GSPFMFM"/>
<dbReference type="eggNOG" id="ENOG502QTU2">
    <property type="taxonomic scope" value="Eukaryota"/>
</dbReference>
<dbReference type="GO" id="GO:0016747">
    <property type="term" value="F:acyltransferase activity, transferring groups other than amino-acyl groups"/>
    <property type="evidence" value="ECO:0000318"/>
    <property type="project" value="GO_Central"/>
</dbReference>
<dbReference type="Gramene" id="KCW87436">
    <property type="protein sequence ID" value="KCW87436"/>
    <property type="gene ID" value="EUGRSUZ_B03906"/>
</dbReference>
<gene>
    <name evidence="4" type="ORF">EUGRSUZ_B03906</name>
</gene>
<dbReference type="OrthoDB" id="671439at2759"/>